<protein>
    <recommendedName>
        <fullName evidence="3">Signal peptidase complex subunit 2</fullName>
    </recommendedName>
</protein>
<dbReference type="PANTHER" id="PTHR13085">
    <property type="entry name" value="MICROSOMAL SIGNAL PEPTIDASE 25 KDA SUBUNIT"/>
    <property type="match status" value="1"/>
</dbReference>
<evidence type="ECO:0000256" key="7">
    <source>
        <dbReference type="ARBA" id="ARBA00023136"/>
    </source>
</evidence>
<dbReference type="PANTHER" id="PTHR13085:SF0">
    <property type="entry name" value="SIGNAL PEPTIDASE COMPLEX SUBUNIT 2"/>
    <property type="match status" value="1"/>
</dbReference>
<feature type="region of interest" description="Disordered" evidence="9">
    <location>
        <begin position="1"/>
        <end position="23"/>
    </location>
</feature>
<dbReference type="GeneID" id="87957819"/>
<evidence type="ECO:0000313" key="11">
    <source>
        <dbReference type="EMBL" id="WRT68709.1"/>
    </source>
</evidence>
<sequence>MANKESAKGGTVTSTNPTMEKIKTKPDEPISITTLNLTNDSLPVVMVNNANLGEIKSALDDIVKSHLQNQSFTPSLLHPTVHLSLGYSSVIIALSSVLYSYKVEFENSKSILWIAVIIYTILQITLWGWKRWVEKGEVFKGKRRRMVKRIETDHIQIISSTSLSSPPIPQISFSPHTRPSSPTSIPTSPNQSYSSSFSNSPTIPSTPSSTLLTPQTSNSGTNLISSTTTTTSTSTSTSTGEGPSYILQLNLSTTSNNGKSLIHKSRSVVGKSVGEFIDQQGGVESGEVNRWLLTVLGEAGLVGSEEIEGSKEE</sequence>
<evidence type="ECO:0000256" key="2">
    <source>
        <dbReference type="ARBA" id="ARBA00007324"/>
    </source>
</evidence>
<evidence type="ECO:0000256" key="10">
    <source>
        <dbReference type="SAM" id="Phobius"/>
    </source>
</evidence>
<dbReference type="Proteomes" id="UP001329825">
    <property type="component" value="Chromosome 7"/>
</dbReference>
<feature type="transmembrane region" description="Helical" evidence="10">
    <location>
        <begin position="81"/>
        <end position="99"/>
    </location>
</feature>
<dbReference type="EMBL" id="CP141887">
    <property type="protein sequence ID" value="WRT68709.1"/>
    <property type="molecule type" value="Genomic_DNA"/>
</dbReference>
<name>A0ABZ1D3U5_9TREE</name>
<organism evidence="11 12">
    <name type="scientific">Kwoniella shivajii</name>
    <dbReference type="NCBI Taxonomy" id="564305"/>
    <lineage>
        <taxon>Eukaryota</taxon>
        <taxon>Fungi</taxon>
        <taxon>Dikarya</taxon>
        <taxon>Basidiomycota</taxon>
        <taxon>Agaricomycotina</taxon>
        <taxon>Tremellomycetes</taxon>
        <taxon>Tremellales</taxon>
        <taxon>Cryptococcaceae</taxon>
        <taxon>Kwoniella</taxon>
    </lineage>
</organism>
<dbReference type="RefSeq" id="XP_062793448.1">
    <property type="nucleotide sequence ID" value="XM_062937397.1"/>
</dbReference>
<comment type="similarity">
    <text evidence="2">Belongs to the SPCS2 family.</text>
</comment>
<evidence type="ECO:0000256" key="3">
    <source>
        <dbReference type="ARBA" id="ARBA00017057"/>
    </source>
</evidence>
<feature type="region of interest" description="Disordered" evidence="9">
    <location>
        <begin position="161"/>
        <end position="244"/>
    </location>
</feature>
<feature type="compositionally biased region" description="Low complexity" evidence="9">
    <location>
        <begin position="161"/>
        <end position="240"/>
    </location>
</feature>
<gene>
    <name evidence="11" type="ORF">IL334_005689</name>
</gene>
<proteinExistence type="inferred from homology"/>
<evidence type="ECO:0000256" key="5">
    <source>
        <dbReference type="ARBA" id="ARBA00022824"/>
    </source>
</evidence>
<dbReference type="Pfam" id="PF06703">
    <property type="entry name" value="SPC25"/>
    <property type="match status" value="1"/>
</dbReference>
<keyword evidence="7 10" id="KW-0472">Membrane</keyword>
<accession>A0ABZ1D3U5</accession>
<evidence type="ECO:0000256" key="1">
    <source>
        <dbReference type="ARBA" id="ARBA00004477"/>
    </source>
</evidence>
<comment type="subcellular location">
    <subcellularLocation>
        <location evidence="1">Endoplasmic reticulum membrane</location>
        <topology evidence="1">Multi-pass membrane protein</topology>
    </subcellularLocation>
</comment>
<evidence type="ECO:0000313" key="12">
    <source>
        <dbReference type="Proteomes" id="UP001329825"/>
    </source>
</evidence>
<evidence type="ECO:0000256" key="8">
    <source>
        <dbReference type="ARBA" id="ARBA00045608"/>
    </source>
</evidence>
<dbReference type="InterPro" id="IPR009582">
    <property type="entry name" value="Spc2/SPCS2"/>
</dbReference>
<reference evidence="11 12" key="1">
    <citation type="submission" date="2024-01" db="EMBL/GenBank/DDBJ databases">
        <title>Comparative genomics of Cryptococcus and Kwoniella reveals pathogenesis evolution and contrasting modes of karyotype evolution via chromosome fusion or intercentromeric recombination.</title>
        <authorList>
            <person name="Coelho M.A."/>
            <person name="David-Palma M."/>
            <person name="Shea T."/>
            <person name="Bowers K."/>
            <person name="McGinley-Smith S."/>
            <person name="Mohammad A.W."/>
            <person name="Gnirke A."/>
            <person name="Yurkov A.M."/>
            <person name="Nowrousian M."/>
            <person name="Sun S."/>
            <person name="Cuomo C.A."/>
            <person name="Heitman J."/>
        </authorList>
    </citation>
    <scope>NUCLEOTIDE SEQUENCE [LARGE SCALE GENOMIC DNA]</scope>
    <source>
        <strain evidence="11">CBS 11374</strain>
    </source>
</reference>
<evidence type="ECO:0000256" key="9">
    <source>
        <dbReference type="SAM" id="MobiDB-lite"/>
    </source>
</evidence>
<evidence type="ECO:0000256" key="6">
    <source>
        <dbReference type="ARBA" id="ARBA00022989"/>
    </source>
</evidence>
<feature type="transmembrane region" description="Helical" evidence="10">
    <location>
        <begin position="111"/>
        <end position="129"/>
    </location>
</feature>
<keyword evidence="4 10" id="KW-0812">Transmembrane</keyword>
<keyword evidence="12" id="KW-1185">Reference proteome</keyword>
<evidence type="ECO:0000256" key="4">
    <source>
        <dbReference type="ARBA" id="ARBA00022692"/>
    </source>
</evidence>
<comment type="function">
    <text evidence="8">Component of the signal peptidase complex (SPC) which catalyzes the cleavage of N-terminal signal sequences from nascent proteins as they are translocated into the lumen of the endoplasmic reticulum. Enhances the enzymatic activity of SPC and facilitates the interactions between different components of the translocation site.</text>
</comment>
<keyword evidence="5" id="KW-0256">Endoplasmic reticulum</keyword>
<keyword evidence="6 10" id="KW-1133">Transmembrane helix</keyword>